<name>H6Q4W6_WIGGL</name>
<dbReference type="CDD" id="cd00462">
    <property type="entry name" value="PTH"/>
    <property type="match status" value="1"/>
</dbReference>
<evidence type="ECO:0000256" key="4">
    <source>
        <dbReference type="HAMAP-Rule" id="MF_00083"/>
    </source>
</evidence>
<dbReference type="Pfam" id="PF01195">
    <property type="entry name" value="Pept_tRNA_hydro"/>
    <property type="match status" value="1"/>
</dbReference>
<dbReference type="GO" id="GO:0072344">
    <property type="term" value="P:rescue of stalled ribosome"/>
    <property type="evidence" value="ECO:0007669"/>
    <property type="project" value="UniProtKB-UniRule"/>
</dbReference>
<feature type="binding site" evidence="4">
    <location>
        <position position="115"/>
    </location>
    <ligand>
        <name>tRNA</name>
        <dbReference type="ChEBI" id="CHEBI:17843"/>
    </ligand>
</feature>
<gene>
    <name evidence="4 5" type="primary">pth</name>
    <name evidence="5" type="synonym">rap</name>
    <name evidence="5" type="ORF">WIGMOR_0417</name>
</gene>
<feature type="binding site" evidence="4">
    <location>
        <position position="16"/>
    </location>
    <ligand>
        <name>tRNA</name>
        <dbReference type="ChEBI" id="CHEBI:17843"/>
    </ligand>
</feature>
<comment type="function">
    <text evidence="4">Catalyzes the release of premature peptidyl moieties from peptidyl-tRNA molecules trapped in stalled 50S ribosomal subunits, and thus maintains levels of free tRNAs and 50S ribosomes.</text>
</comment>
<dbReference type="PANTHER" id="PTHR17224">
    <property type="entry name" value="PEPTIDYL-TRNA HYDROLASE"/>
    <property type="match status" value="1"/>
</dbReference>
<proteinExistence type="inferred from homology"/>
<comment type="similarity">
    <text evidence="4">Belongs to the PTH family.</text>
</comment>
<dbReference type="OrthoDB" id="9800507at2"/>
<evidence type="ECO:0000313" key="6">
    <source>
        <dbReference type="Proteomes" id="UP000009061"/>
    </source>
</evidence>
<feature type="site" description="Stabilizes the basic form of H active site to accept a proton" evidence="4">
    <location>
        <position position="94"/>
    </location>
</feature>
<dbReference type="KEGG" id="wgl:WIGMOR_0417"/>
<dbReference type="eggNOG" id="COG0193">
    <property type="taxonomic scope" value="Bacteria"/>
</dbReference>
<comment type="subunit">
    <text evidence="4">Monomer.</text>
</comment>
<dbReference type="Gene3D" id="3.40.50.1470">
    <property type="entry name" value="Peptidyl-tRNA hydrolase"/>
    <property type="match status" value="1"/>
</dbReference>
<dbReference type="GO" id="GO:0005737">
    <property type="term" value="C:cytoplasm"/>
    <property type="evidence" value="ECO:0007669"/>
    <property type="project" value="UniProtKB-SubCell"/>
</dbReference>
<comment type="catalytic activity">
    <reaction evidence="4">
        <text>an N-acyl-L-alpha-aminoacyl-tRNA + H2O = an N-acyl-L-amino acid + a tRNA + H(+)</text>
        <dbReference type="Rhea" id="RHEA:54448"/>
        <dbReference type="Rhea" id="RHEA-COMP:10123"/>
        <dbReference type="Rhea" id="RHEA-COMP:13883"/>
        <dbReference type="ChEBI" id="CHEBI:15377"/>
        <dbReference type="ChEBI" id="CHEBI:15378"/>
        <dbReference type="ChEBI" id="CHEBI:59874"/>
        <dbReference type="ChEBI" id="CHEBI:78442"/>
        <dbReference type="ChEBI" id="CHEBI:138191"/>
        <dbReference type="EC" id="3.1.1.29"/>
    </reaction>
</comment>
<dbReference type="GO" id="GO:0000049">
    <property type="term" value="F:tRNA binding"/>
    <property type="evidence" value="ECO:0007669"/>
    <property type="project" value="UniProtKB-UniRule"/>
</dbReference>
<feature type="binding site" evidence="4">
    <location>
        <position position="67"/>
    </location>
    <ligand>
        <name>tRNA</name>
        <dbReference type="ChEBI" id="CHEBI:17843"/>
    </ligand>
</feature>
<dbReference type="HOGENOM" id="CLU_062456_3_1_6"/>
<comment type="subcellular location">
    <subcellularLocation>
        <location evidence="4">Cytoplasm</location>
    </subcellularLocation>
</comment>
<keyword evidence="1 4" id="KW-0820">tRNA-binding</keyword>
<feature type="binding site" evidence="4">
    <location>
        <position position="69"/>
    </location>
    <ligand>
        <name>tRNA</name>
        <dbReference type="ChEBI" id="CHEBI:17843"/>
    </ligand>
</feature>
<evidence type="ECO:0000313" key="5">
    <source>
        <dbReference type="EMBL" id="AFA41249.1"/>
    </source>
</evidence>
<sequence length="190" mass="22411">MRLKMIIGLSNPAPKYSHTRHNIGELFIHTLAKKYNVHLIQNKYFSCYIAKINIALKEIFLMIPNNYMNVNGEIIFKIYNFYNFNTYELLIVHDELDLQLGCARFKFFHRSSTHNGVRSLINFIGKKSFLNTLRIGIGRPENGDIKKYILSKFNDQDLFKLKKIIKKSISCIKILIKKNQYHAMNILHRK</sequence>
<dbReference type="InterPro" id="IPR001328">
    <property type="entry name" value="Pept_tRNA_hydro"/>
</dbReference>
<dbReference type="AlphaFoldDB" id="H6Q4W6"/>
<accession>H6Q4W6</accession>
<dbReference type="GO" id="GO:0006515">
    <property type="term" value="P:protein quality control for misfolded or incompletely synthesized proteins"/>
    <property type="evidence" value="ECO:0007669"/>
    <property type="project" value="UniProtKB-UniRule"/>
</dbReference>
<protein>
    <recommendedName>
        <fullName evidence="4">Peptidyl-tRNA hydrolase</fullName>
        <shortName evidence="4">Pth</shortName>
        <ecNumber evidence="4">3.1.1.29</ecNumber>
    </recommendedName>
</protein>
<dbReference type="NCBIfam" id="TIGR00447">
    <property type="entry name" value="pth"/>
    <property type="match status" value="1"/>
</dbReference>
<dbReference type="InterPro" id="IPR036416">
    <property type="entry name" value="Pept_tRNA_hydro_sf"/>
</dbReference>
<dbReference type="Proteomes" id="UP000009061">
    <property type="component" value="Chromosome"/>
</dbReference>
<keyword evidence="2 4" id="KW-0378">Hydrolase</keyword>
<evidence type="ECO:0000256" key="1">
    <source>
        <dbReference type="ARBA" id="ARBA00022555"/>
    </source>
</evidence>
<keyword evidence="3 4" id="KW-0694">RNA-binding</keyword>
<organism evidence="5 6">
    <name type="scientific">Wigglesworthia glossinidia endosymbiont of Glossina morsitans morsitans</name>
    <name type="common">Yale colony</name>
    <dbReference type="NCBI Taxonomy" id="1142511"/>
    <lineage>
        <taxon>Bacteria</taxon>
        <taxon>Pseudomonadati</taxon>
        <taxon>Pseudomonadota</taxon>
        <taxon>Gammaproteobacteria</taxon>
        <taxon>Enterobacterales</taxon>
        <taxon>Erwiniaceae</taxon>
        <taxon>Wigglesworthia</taxon>
    </lineage>
</organism>
<keyword evidence="6" id="KW-1185">Reference proteome</keyword>
<dbReference type="GO" id="GO:0004045">
    <property type="term" value="F:peptidyl-tRNA hydrolase activity"/>
    <property type="evidence" value="ECO:0007669"/>
    <property type="project" value="UniProtKB-UniRule"/>
</dbReference>
<keyword evidence="4" id="KW-0963">Cytoplasm</keyword>
<comment type="function">
    <text evidence="4">Hydrolyzes ribosome-free peptidyl-tRNAs (with 1 or more amino acids incorporated), which drop off the ribosome during protein synthesis, or as a result of ribosome stalling.</text>
</comment>
<dbReference type="STRING" id="1142511.WIGMOR_0417"/>
<dbReference type="HAMAP" id="MF_00083">
    <property type="entry name" value="Pept_tRNA_hydro_bact"/>
    <property type="match status" value="1"/>
</dbReference>
<dbReference type="PANTHER" id="PTHR17224:SF1">
    <property type="entry name" value="PEPTIDYL-TRNA HYDROLASE"/>
    <property type="match status" value="1"/>
</dbReference>
<reference evidence="5 6" key="1">
    <citation type="journal article" date="2012" name="MBio">
        <title>Insight into the transmission biology and species-specific functional capabilities of tsetse (Diptera: glossinidae) obligate symbiont wigglesworthia.</title>
        <authorList>
            <person name="Rio R.V."/>
            <person name="Symula R.E."/>
            <person name="Wang J."/>
            <person name="Lohs C."/>
            <person name="Wu Y.N."/>
            <person name="Snyder A.K."/>
            <person name="Bjornson R.D."/>
            <person name="Oshima K."/>
            <person name="Biehl B.S."/>
            <person name="Perna N.T."/>
            <person name="Hattori M."/>
            <person name="Aksoy S."/>
        </authorList>
    </citation>
    <scope>NUCLEOTIDE SEQUENCE [LARGE SCALE GENOMIC DNA]</scope>
    <source>
        <strain evidence="5">WGM</strain>
    </source>
</reference>
<dbReference type="EMBL" id="CP003315">
    <property type="protein sequence ID" value="AFA41249.1"/>
    <property type="molecule type" value="Genomic_DNA"/>
</dbReference>
<dbReference type="EC" id="3.1.1.29" evidence="4"/>
<dbReference type="SUPFAM" id="SSF53178">
    <property type="entry name" value="Peptidyl-tRNA hydrolase-like"/>
    <property type="match status" value="1"/>
</dbReference>
<evidence type="ECO:0000256" key="3">
    <source>
        <dbReference type="ARBA" id="ARBA00022884"/>
    </source>
</evidence>
<feature type="active site" description="Proton acceptor" evidence="4">
    <location>
        <position position="21"/>
    </location>
</feature>
<feature type="site" description="Discriminates between blocked and unblocked aminoacyl-tRNA" evidence="4">
    <location>
        <position position="11"/>
    </location>
</feature>
<evidence type="ECO:0000256" key="2">
    <source>
        <dbReference type="ARBA" id="ARBA00022801"/>
    </source>
</evidence>